<comment type="caution">
    <text evidence="1">The sequence shown here is derived from an EMBL/GenBank/DDBJ whole genome shotgun (WGS) entry which is preliminary data.</text>
</comment>
<proteinExistence type="predicted"/>
<dbReference type="RefSeq" id="WP_111295376.1">
    <property type="nucleotide sequence ID" value="NZ_CAUTCU010000003.1"/>
</dbReference>
<reference evidence="1 2" key="1">
    <citation type="submission" date="2018-05" db="EMBL/GenBank/DDBJ databases">
        <title>Draft Genome Sequences for a Diverse set of 7 Haemophilus Species.</title>
        <authorList>
            <person name="Nichols M."/>
            <person name="Topaz N."/>
            <person name="Wang X."/>
            <person name="Wang X."/>
            <person name="Boxrud D."/>
        </authorList>
    </citation>
    <scope>NUCLEOTIDE SEQUENCE [LARGE SCALE GENOMIC DNA]</scope>
    <source>
        <strain evidence="1 2">C2001002503</strain>
    </source>
</reference>
<dbReference type="AlphaFoldDB" id="A0A8B2U271"/>
<sequence length="93" mass="11003">MMEQTRISLTELWEMINEIKGRITALEQQRNFNPDEIWTAKEVAAYARVSYGYLMQKLIHEPHFPQSVGTAKKNAPKKYRAGEIIRYFENRNI</sequence>
<dbReference type="Proteomes" id="UP000253998">
    <property type="component" value="Unassembled WGS sequence"/>
</dbReference>
<accession>A0A8B2U271</accession>
<name>A0A8B2U271_9PAST</name>
<organism evidence="1 2">
    <name type="scientific">Aggregatibacter segnis</name>
    <dbReference type="NCBI Taxonomy" id="739"/>
    <lineage>
        <taxon>Bacteria</taxon>
        <taxon>Pseudomonadati</taxon>
        <taxon>Pseudomonadota</taxon>
        <taxon>Gammaproteobacteria</taxon>
        <taxon>Pasteurellales</taxon>
        <taxon>Pasteurellaceae</taxon>
        <taxon>Aggregatibacter</taxon>
    </lineage>
</organism>
<protein>
    <recommendedName>
        <fullName evidence="3">DNA-binding protein</fullName>
    </recommendedName>
</protein>
<evidence type="ECO:0008006" key="3">
    <source>
        <dbReference type="Google" id="ProtNLM"/>
    </source>
</evidence>
<gene>
    <name evidence="1" type="ORF">DPV83_04290</name>
</gene>
<evidence type="ECO:0000313" key="1">
    <source>
        <dbReference type="EMBL" id="RDE71780.1"/>
    </source>
</evidence>
<dbReference type="EMBL" id="QEPM01000002">
    <property type="protein sequence ID" value="RDE71780.1"/>
    <property type="molecule type" value="Genomic_DNA"/>
</dbReference>
<evidence type="ECO:0000313" key="2">
    <source>
        <dbReference type="Proteomes" id="UP000253998"/>
    </source>
</evidence>